<reference evidence="2 3" key="1">
    <citation type="submission" date="2019-12" db="EMBL/GenBank/DDBJ databases">
        <title>Comparative genomics gives insights into the taxonomy of the Azoarcus-Aromatoleum group and reveals separate origins of nif in the plant-associated Azoarcus and non-plant-associated Aromatoleum sub-groups.</title>
        <authorList>
            <person name="Lafos M."/>
            <person name="Maluk M."/>
            <person name="Batista M."/>
            <person name="Junghare M."/>
            <person name="Carmona M."/>
            <person name="Faoro H."/>
            <person name="Cruz L.M."/>
            <person name="Battistoni F."/>
            <person name="De Souza E."/>
            <person name="Pedrosa F."/>
            <person name="Chen W.-M."/>
            <person name="Poole P.S."/>
            <person name="Dixon R.A."/>
            <person name="James E.K."/>
        </authorList>
    </citation>
    <scope>NUCLEOTIDE SEQUENCE [LARGE SCALE GENOMIC DNA]</scope>
    <source>
        <strain evidence="2 3">PbN1</strain>
    </source>
</reference>
<protein>
    <submittedName>
        <fullName evidence="2">Heavy metal-binding domain-containing protein</fullName>
    </submittedName>
</protein>
<dbReference type="Proteomes" id="UP000633943">
    <property type="component" value="Unassembled WGS sequence"/>
</dbReference>
<proteinExistence type="predicted"/>
<gene>
    <name evidence="2" type="ORF">GPA24_02020</name>
</gene>
<feature type="signal peptide" evidence="1">
    <location>
        <begin position="1"/>
        <end position="23"/>
    </location>
</feature>
<sequence>MRIRHETPLFVMLLTLVISTGCATNPDVGTLTSDQRAGVASMEVVRGATTRSHTILGAVKGISCHRNAYQRQQLTEAEAIEGVKLRAASLDADAVVNVVCQDNSGMDWVNNCWSSIVCVGDAVRYKDRR</sequence>
<name>A0ABX1NRA1_9RHOO</name>
<evidence type="ECO:0000313" key="2">
    <source>
        <dbReference type="EMBL" id="NMG14336.1"/>
    </source>
</evidence>
<accession>A0ABX1NRA1</accession>
<dbReference type="EMBL" id="WTVP01000003">
    <property type="protein sequence ID" value="NMG14336.1"/>
    <property type="molecule type" value="Genomic_DNA"/>
</dbReference>
<feature type="chain" id="PRO_5047386550" evidence="1">
    <location>
        <begin position="24"/>
        <end position="129"/>
    </location>
</feature>
<dbReference type="Gene3D" id="3.30.110.70">
    <property type="entry name" value="Hypothetical protein apc22750. Chain B"/>
    <property type="match status" value="1"/>
</dbReference>
<dbReference type="InterPro" id="IPR035439">
    <property type="entry name" value="UPF0145_dom_sf"/>
</dbReference>
<evidence type="ECO:0000256" key="1">
    <source>
        <dbReference type="SAM" id="SignalP"/>
    </source>
</evidence>
<dbReference type="InterPro" id="IPR030852">
    <property type="entry name" value="RcsF"/>
</dbReference>
<organism evidence="2 3">
    <name type="scientific">Aromatoleum bremense</name>
    <dbReference type="NCBI Taxonomy" id="76115"/>
    <lineage>
        <taxon>Bacteria</taxon>
        <taxon>Pseudomonadati</taxon>
        <taxon>Pseudomonadota</taxon>
        <taxon>Betaproteobacteria</taxon>
        <taxon>Rhodocyclales</taxon>
        <taxon>Rhodocyclaceae</taxon>
        <taxon>Aromatoleum</taxon>
    </lineage>
</organism>
<dbReference type="PROSITE" id="PS51257">
    <property type="entry name" value="PROKAR_LIPOPROTEIN"/>
    <property type="match status" value="1"/>
</dbReference>
<dbReference type="SUPFAM" id="SSF117782">
    <property type="entry name" value="YbjQ-like"/>
    <property type="match status" value="1"/>
</dbReference>
<evidence type="ECO:0000313" key="3">
    <source>
        <dbReference type="Proteomes" id="UP000633943"/>
    </source>
</evidence>
<keyword evidence="1" id="KW-0732">Signal</keyword>
<dbReference type="Pfam" id="PF16358">
    <property type="entry name" value="RcsF"/>
    <property type="match status" value="1"/>
</dbReference>
<dbReference type="RefSeq" id="WP_169201140.1">
    <property type="nucleotide sequence ID" value="NZ_WTVP01000003.1"/>
</dbReference>
<comment type="caution">
    <text evidence="2">The sequence shown here is derived from an EMBL/GenBank/DDBJ whole genome shotgun (WGS) entry which is preliminary data.</text>
</comment>
<keyword evidence="3" id="KW-1185">Reference proteome</keyword>